<dbReference type="GO" id="GO:0005737">
    <property type="term" value="C:cytoplasm"/>
    <property type="evidence" value="ECO:0007669"/>
    <property type="project" value="UniProtKB-SubCell"/>
</dbReference>
<dbReference type="GO" id="GO:0061512">
    <property type="term" value="P:protein localization to cilium"/>
    <property type="evidence" value="ECO:0007669"/>
    <property type="project" value="TreeGrafter"/>
</dbReference>
<evidence type="ECO:0000256" key="5">
    <source>
        <dbReference type="SAM" id="MobiDB-lite"/>
    </source>
</evidence>
<comment type="subcellular location">
    <subcellularLocation>
        <location evidence="1">Cytoplasm</location>
    </subcellularLocation>
</comment>
<evidence type="ECO:0000259" key="7">
    <source>
        <dbReference type="Pfam" id="PF24797"/>
    </source>
</evidence>
<dbReference type="Pfam" id="PF24797">
    <property type="entry name" value="Beta-prop_WDR35_TULP_N"/>
    <property type="match status" value="1"/>
</dbReference>
<sequence length="321" mass="36582">MKLAVLCVPVGLEEMQVIGMDWYDGRHGYIEENCPVLAICFDNGCMQIMKDENDDAPVLIDTGMTAVCCSWNHNGSVIAVTGIMQLSSDSKDSNVIQFFTPFGEHLRTLKIPGREVSCCVWDGSSLRLALAVNSHIFFANIRPHYRWTYFEHTVVYCYNRPDKHGTIVSFWDINNNECYNKLVKYLLGIASFGEHCVLATKSDDSSTSQFALILCNAISTPVDSKYSLICSRQRKERLYHIDDSPSGIAEVIQDLDRSYEKYNDFALVEVHERKQQNKCQGEEKKISIEEKTWAEVECTPPEENKVDEVLHRDNDYSDSED</sequence>
<dbReference type="EMBL" id="OE841827">
    <property type="protein sequence ID" value="CAD7597372.1"/>
    <property type="molecule type" value="Genomic_DNA"/>
</dbReference>
<keyword evidence="3" id="KW-0853">WD repeat</keyword>
<dbReference type="GO" id="GO:0097730">
    <property type="term" value="C:non-motile cilium"/>
    <property type="evidence" value="ECO:0007669"/>
    <property type="project" value="TreeGrafter"/>
</dbReference>
<dbReference type="Pfam" id="PF23390">
    <property type="entry name" value="Beta-prop_WDR35_2nd"/>
    <property type="match status" value="1"/>
</dbReference>
<dbReference type="GO" id="GO:0030991">
    <property type="term" value="C:intraciliary transport particle A"/>
    <property type="evidence" value="ECO:0007669"/>
    <property type="project" value="TreeGrafter"/>
</dbReference>
<evidence type="ECO:0000256" key="2">
    <source>
        <dbReference type="ARBA" id="ARBA00022490"/>
    </source>
</evidence>
<reference evidence="8" key="1">
    <citation type="submission" date="2020-11" db="EMBL/GenBank/DDBJ databases">
        <authorList>
            <person name="Tran Van P."/>
        </authorList>
    </citation>
    <scope>NUCLEOTIDE SEQUENCE</scope>
</reference>
<evidence type="ECO:0000256" key="3">
    <source>
        <dbReference type="ARBA" id="ARBA00022574"/>
    </source>
</evidence>
<evidence type="ECO:0000256" key="4">
    <source>
        <dbReference type="ARBA" id="ARBA00022737"/>
    </source>
</evidence>
<organism evidence="8">
    <name type="scientific">Timema genevievae</name>
    <name type="common">Walking stick</name>
    <dbReference type="NCBI Taxonomy" id="629358"/>
    <lineage>
        <taxon>Eukaryota</taxon>
        <taxon>Metazoa</taxon>
        <taxon>Ecdysozoa</taxon>
        <taxon>Arthropoda</taxon>
        <taxon>Hexapoda</taxon>
        <taxon>Insecta</taxon>
        <taxon>Pterygota</taxon>
        <taxon>Neoptera</taxon>
        <taxon>Polyneoptera</taxon>
        <taxon>Phasmatodea</taxon>
        <taxon>Timematodea</taxon>
        <taxon>Timematoidea</taxon>
        <taxon>Timematidae</taxon>
        <taxon>Timema</taxon>
    </lineage>
</organism>
<protein>
    <submittedName>
        <fullName evidence="8">Uncharacterized protein</fullName>
    </submittedName>
</protein>
<accession>A0A7R9K0R5</accession>
<name>A0A7R9K0R5_TIMGE</name>
<dbReference type="InterPro" id="IPR056159">
    <property type="entry name" value="Beta-prop_IFT121_TULP_N"/>
</dbReference>
<evidence type="ECO:0000259" key="6">
    <source>
        <dbReference type="Pfam" id="PF23390"/>
    </source>
</evidence>
<evidence type="ECO:0000256" key="1">
    <source>
        <dbReference type="ARBA" id="ARBA00004496"/>
    </source>
</evidence>
<dbReference type="InterPro" id="IPR056158">
    <property type="entry name" value="Beta-prop_IFT121_2nd"/>
</dbReference>
<evidence type="ECO:0000313" key="8">
    <source>
        <dbReference type="EMBL" id="CAD7597372.1"/>
    </source>
</evidence>
<feature type="domain" description="IFT121/TULP4 N-terminal" evidence="7">
    <location>
        <begin position="2"/>
        <end position="142"/>
    </location>
</feature>
<proteinExistence type="predicted"/>
<dbReference type="InterPro" id="IPR039857">
    <property type="entry name" value="Ift122/121"/>
</dbReference>
<keyword evidence="2" id="KW-0963">Cytoplasm</keyword>
<dbReference type="AlphaFoldDB" id="A0A7R9K0R5"/>
<dbReference type="PANTHER" id="PTHR12764">
    <property type="entry name" value="WD REPEAT DOMAIN-RELATED"/>
    <property type="match status" value="1"/>
</dbReference>
<dbReference type="PANTHER" id="PTHR12764:SF5">
    <property type="entry name" value="LD29485P"/>
    <property type="match status" value="1"/>
</dbReference>
<dbReference type="GO" id="GO:0035721">
    <property type="term" value="P:intraciliary retrograde transport"/>
    <property type="evidence" value="ECO:0007669"/>
    <property type="project" value="TreeGrafter"/>
</dbReference>
<dbReference type="GO" id="GO:1905515">
    <property type="term" value="P:non-motile cilium assembly"/>
    <property type="evidence" value="ECO:0007669"/>
    <property type="project" value="TreeGrafter"/>
</dbReference>
<feature type="domain" description="IFT121 second beta-propeller" evidence="6">
    <location>
        <begin position="147"/>
        <end position="227"/>
    </location>
</feature>
<gene>
    <name evidence="8" type="ORF">TGEB3V08_LOCUS6743</name>
</gene>
<feature type="region of interest" description="Disordered" evidence="5">
    <location>
        <begin position="299"/>
        <end position="321"/>
    </location>
</feature>
<dbReference type="SUPFAM" id="SSF117289">
    <property type="entry name" value="Nucleoporin domain"/>
    <property type="match status" value="1"/>
</dbReference>
<feature type="compositionally biased region" description="Basic and acidic residues" evidence="5">
    <location>
        <begin position="302"/>
        <end position="315"/>
    </location>
</feature>
<keyword evidence="4" id="KW-0677">Repeat</keyword>